<dbReference type="EMBL" id="DACTUL010000004">
    <property type="protein sequence ID" value="HAT6343178.1"/>
    <property type="molecule type" value="Genomic_DNA"/>
</dbReference>
<dbReference type="Proteomes" id="UP000859505">
    <property type="component" value="Unassembled WGS sequence"/>
</dbReference>
<keyword evidence="1" id="KW-0812">Transmembrane</keyword>
<dbReference type="AlphaFoldDB" id="A0AAD3YJA0"/>
<organism evidence="2 3">
    <name type="scientific">Aeromonas hydrophila</name>
    <dbReference type="NCBI Taxonomy" id="644"/>
    <lineage>
        <taxon>Bacteria</taxon>
        <taxon>Pseudomonadati</taxon>
        <taxon>Pseudomonadota</taxon>
        <taxon>Gammaproteobacteria</taxon>
        <taxon>Aeromonadales</taxon>
        <taxon>Aeromonadaceae</taxon>
        <taxon>Aeromonas</taxon>
    </lineage>
</organism>
<dbReference type="RefSeq" id="WP_005303825.1">
    <property type="nucleotide sequence ID" value="NZ_CP083944.1"/>
</dbReference>
<feature type="transmembrane region" description="Helical" evidence="1">
    <location>
        <begin position="313"/>
        <end position="334"/>
    </location>
</feature>
<feature type="transmembrane region" description="Helical" evidence="1">
    <location>
        <begin position="39"/>
        <end position="68"/>
    </location>
</feature>
<feature type="transmembrane region" description="Helical" evidence="1">
    <location>
        <begin position="246"/>
        <end position="264"/>
    </location>
</feature>
<comment type="caution">
    <text evidence="2">The sequence shown here is derived from an EMBL/GenBank/DDBJ whole genome shotgun (WGS) entry which is preliminary data.</text>
</comment>
<keyword evidence="1" id="KW-0472">Membrane</keyword>
<feature type="transmembrane region" description="Helical" evidence="1">
    <location>
        <begin position="215"/>
        <end position="234"/>
    </location>
</feature>
<dbReference type="Gene3D" id="1.20.1630.10">
    <property type="entry name" value="Formate dehydrogenase/DMSO reductase domain"/>
    <property type="match status" value="1"/>
</dbReference>
<feature type="transmembrane region" description="Helical" evidence="1">
    <location>
        <begin position="185"/>
        <end position="203"/>
    </location>
</feature>
<evidence type="ECO:0000313" key="2">
    <source>
        <dbReference type="EMBL" id="HAT6343178.1"/>
    </source>
</evidence>
<feature type="transmembrane region" description="Helical" evidence="1">
    <location>
        <begin position="150"/>
        <end position="179"/>
    </location>
</feature>
<evidence type="ECO:0000313" key="3">
    <source>
        <dbReference type="Proteomes" id="UP000859505"/>
    </source>
</evidence>
<evidence type="ECO:0000256" key="1">
    <source>
        <dbReference type="SAM" id="Phobius"/>
    </source>
</evidence>
<proteinExistence type="predicted"/>
<reference evidence="2" key="2">
    <citation type="submission" date="2020-01" db="EMBL/GenBank/DDBJ databases">
        <authorList>
            <consortium name="NCBI Pathogen Detection Project"/>
        </authorList>
    </citation>
    <scope>NUCLEOTIDE SEQUENCE</scope>
    <source>
        <strain evidence="2">OLC2673_Aeromonas</strain>
    </source>
</reference>
<feature type="transmembrane region" description="Helical" evidence="1">
    <location>
        <begin position="271"/>
        <end position="293"/>
    </location>
</feature>
<evidence type="ECO:0008006" key="4">
    <source>
        <dbReference type="Google" id="ProtNLM"/>
    </source>
</evidence>
<gene>
    <name evidence="2" type="ORF">JAJ28_000871</name>
</gene>
<keyword evidence="1" id="KW-1133">Transmembrane helix</keyword>
<feature type="transmembrane region" description="Helical" evidence="1">
    <location>
        <begin position="117"/>
        <end position="138"/>
    </location>
</feature>
<feature type="transmembrane region" description="Helical" evidence="1">
    <location>
        <begin position="80"/>
        <end position="97"/>
    </location>
</feature>
<reference evidence="2" key="1">
    <citation type="journal article" date="2018" name="Genome Biol.">
        <title>SKESA: strategic k-mer extension for scrupulous assemblies.</title>
        <authorList>
            <person name="Souvorov A."/>
            <person name="Agarwala R."/>
            <person name="Lipman D.J."/>
        </authorList>
    </citation>
    <scope>NUCLEOTIDE SEQUENCE</scope>
    <source>
        <strain evidence="2">OLC2673_Aeromonas</strain>
    </source>
</reference>
<protein>
    <recommendedName>
        <fullName evidence="4">Polysulfide reductase NrfD</fullName>
    </recommendedName>
</protein>
<sequence length="342" mass="37347">MTNTSRMTLLLAVAGCLFGGFFAIEEWFFHSSFKTNDSMIWTLPLITYIFLALMSTGASILLALAEILDDDWLKQNKRQLLLTAIALLLGAFTALATEMGSPFSIIWLVLSPNVMSPIWWMGTLYSIELVLLLLKFLAEWKGVHLAKGRMLAWSTLVIACLASLTLGSVFGTVVARAAFSGAQSALFTLVCAMVSGVSIIGLLQVTRAFNPRLWGIWRLAVIAQIILLSVLWVYSIRNSGVGNGMWVQGWLPLGFVIALALSFMNVKVAMLVTLLWSFLAEVAFVTSGQLVSLGPKSTWFGAVQHYVPNLAEIGILILGISMAALLFQLMGLFINTRSSIAK</sequence>
<name>A0AAD3YJA0_AERHY</name>
<accession>A0AAD3YJA0</accession>